<dbReference type="Proteomes" id="UP001318682">
    <property type="component" value="Chromosome"/>
</dbReference>
<evidence type="ECO:0000313" key="3">
    <source>
        <dbReference type="Proteomes" id="UP001318682"/>
    </source>
</evidence>
<reference evidence="2 3" key="1">
    <citation type="submission" date="2015-07" db="EMBL/GenBank/DDBJ databases">
        <authorList>
            <person name="Voget S."/>
            <person name="Dogs M."/>
            <person name="Brinkhoff T.H."/>
            <person name="Daniel R."/>
        </authorList>
    </citation>
    <scope>NUCLEOTIDE SEQUENCE [LARGE SCALE GENOMIC DNA]</scope>
    <source>
        <strain evidence="2 3">B14</strain>
    </source>
</reference>
<organism evidence="2 3">
    <name type="scientific">Roseobacter fucihabitans</name>
    <dbReference type="NCBI Taxonomy" id="1537242"/>
    <lineage>
        <taxon>Bacteria</taxon>
        <taxon>Pseudomonadati</taxon>
        <taxon>Pseudomonadota</taxon>
        <taxon>Alphaproteobacteria</taxon>
        <taxon>Rhodobacterales</taxon>
        <taxon>Roseobacteraceae</taxon>
        <taxon>Roseobacter</taxon>
    </lineage>
</organism>
<protein>
    <recommendedName>
        <fullName evidence="1">Gp5/Type VI secretion system Vgr protein OB-fold domain-containing protein</fullName>
    </recommendedName>
</protein>
<dbReference type="InterPro" id="IPR006533">
    <property type="entry name" value="T6SS_Vgr_RhsGE"/>
</dbReference>
<dbReference type="RefSeq" id="WP_187428042.1">
    <property type="nucleotide sequence ID" value="NZ_CP143423.1"/>
</dbReference>
<proteinExistence type="predicted"/>
<dbReference type="InterPro" id="IPR037026">
    <property type="entry name" value="Vgr_OB-fold_dom_sf"/>
</dbReference>
<reference evidence="3" key="2">
    <citation type="submission" date="2024-01" db="EMBL/GenBank/DDBJ databases">
        <title>Roseobacter fucihabitans sp. nov., isolated from the brown alga Fucus spiralis.</title>
        <authorList>
            <person name="Hahnke S."/>
            <person name="Berger M."/>
            <person name="Schlingloff A."/>
            <person name="Athale I."/>
            <person name="Neumann-Schaal M."/>
            <person name="Adenaya A."/>
            <person name="Poehlein A."/>
            <person name="Daniel R."/>
            <person name="Pertersen J."/>
            <person name="Brinkhoff T."/>
        </authorList>
    </citation>
    <scope>NUCLEOTIDE SEQUENCE [LARGE SCALE GENOMIC DNA]</scope>
    <source>
        <strain evidence="3">B14</strain>
    </source>
</reference>
<dbReference type="NCBIfam" id="TIGR01646">
    <property type="entry name" value="vgr_GE"/>
    <property type="match status" value="1"/>
</dbReference>
<evidence type="ECO:0000313" key="2">
    <source>
        <dbReference type="EMBL" id="WVX47093.1"/>
    </source>
</evidence>
<dbReference type="EMBL" id="CP143423">
    <property type="protein sequence ID" value="WVX47093.1"/>
    <property type="molecule type" value="Genomic_DNA"/>
</dbReference>
<sequence length="588" mass="62358">MADSPTFDTDGPVGVSIKINGSAISDVLLVASVKVYKQLGRIPEAVVTIETGSIPANEFDVVDGAEFDLGAKIEVSAFYGDEAEGLLFKGIIYGKRLRIRAADPPQMILTCRDKAAVMNVVSKTTPFADQKDSDVMSNIIKQSGLTADIKATQIAARDQLQHNCTDWDFLRMLADRNGYILLSDDEKIKAAPPDVNGAAVLSLTLGVDIITFDAEADTRALIGEASGRSWDEAGQDIVEEDAKAPKDLKWGNLKNDALSDVIGGAKRGFAIPDVMDAADMGVIASARRLRSSLSALQGRCSFQGNAKPLPDTMIEIAGVGERFGGTAYISGVEQQIERGEWTTEVMLGLPADWRSDVSDLGGADAAGLTTPIRGLQIATVVTLMQDPDDRLRVQVKLPMLGIEETLVWARFAAPYATADAGIQFMPEIGDEVVVAFLNADPNAPVILGSLHNGTAAQPYTPDEPNTFKGIVSKSRMKIEFEDEKKILTLETPGGHKVVMDDDTNTVTITDSNGNEMEMAAAGIALDSPGDITLTAKGKIALEAVQDVTVEGLNVELSANAQITASGNASAELSSSGQTVVKGSIVMIN</sequence>
<name>A0ABZ2BNE3_9RHOB</name>
<accession>A0ABZ2BNE3</accession>
<dbReference type="SUPFAM" id="SSF69279">
    <property type="entry name" value="Phage tail proteins"/>
    <property type="match status" value="1"/>
</dbReference>
<evidence type="ECO:0000259" key="1">
    <source>
        <dbReference type="Pfam" id="PF04717"/>
    </source>
</evidence>
<feature type="domain" description="Gp5/Type VI secretion system Vgr protein OB-fold" evidence="1">
    <location>
        <begin position="379"/>
        <end position="451"/>
    </location>
</feature>
<dbReference type="Pfam" id="PF04717">
    <property type="entry name" value="Phage_base_V"/>
    <property type="match status" value="1"/>
</dbReference>
<dbReference type="SUPFAM" id="SSF69349">
    <property type="entry name" value="Phage fibre proteins"/>
    <property type="match status" value="1"/>
</dbReference>
<dbReference type="Gene3D" id="2.40.50.230">
    <property type="entry name" value="Gp5 N-terminal domain"/>
    <property type="match status" value="1"/>
</dbReference>
<keyword evidence="3" id="KW-1185">Reference proteome</keyword>
<dbReference type="SUPFAM" id="SSF69255">
    <property type="entry name" value="gp5 N-terminal domain-like"/>
    <property type="match status" value="1"/>
</dbReference>
<gene>
    <name evidence="2" type="ORF">ROLI_001580</name>
</gene>
<dbReference type="InterPro" id="IPR006531">
    <property type="entry name" value="Gp5/Vgr_OB"/>
</dbReference>